<accession>A0A154PMF8</accession>
<dbReference type="InterPro" id="IPR002698">
    <property type="entry name" value="FTHF_cligase"/>
</dbReference>
<dbReference type="OrthoDB" id="2015992at2759"/>
<comment type="cofactor">
    <cofactor evidence="7">
        <name>Mg(2+)</name>
        <dbReference type="ChEBI" id="CHEBI:18420"/>
    </cofactor>
</comment>
<dbReference type="EMBL" id="KQ434978">
    <property type="protein sequence ID" value="KZC13023.1"/>
    <property type="molecule type" value="Genomic_DNA"/>
</dbReference>
<dbReference type="GO" id="GO:0046872">
    <property type="term" value="F:metal ion binding"/>
    <property type="evidence" value="ECO:0007669"/>
    <property type="project" value="UniProtKB-KW"/>
</dbReference>
<comment type="catalytic activity">
    <reaction evidence="4 7">
        <text>(6S)-5-formyl-5,6,7,8-tetrahydrofolate + ATP = (6R)-5,10-methenyltetrahydrofolate + ADP + phosphate</text>
        <dbReference type="Rhea" id="RHEA:10488"/>
        <dbReference type="ChEBI" id="CHEBI:30616"/>
        <dbReference type="ChEBI" id="CHEBI:43474"/>
        <dbReference type="ChEBI" id="CHEBI:57455"/>
        <dbReference type="ChEBI" id="CHEBI:57457"/>
        <dbReference type="ChEBI" id="CHEBI:456216"/>
        <dbReference type="EC" id="6.3.3.2"/>
    </reaction>
</comment>
<dbReference type="Pfam" id="PF01812">
    <property type="entry name" value="5-FTHF_cyc-lig"/>
    <property type="match status" value="1"/>
</dbReference>
<evidence type="ECO:0000256" key="3">
    <source>
        <dbReference type="ARBA" id="ARBA00022840"/>
    </source>
</evidence>
<gene>
    <name evidence="8" type="ORF">WN55_04920</name>
</gene>
<feature type="binding site" evidence="6">
    <location>
        <begin position="141"/>
        <end position="149"/>
    </location>
    <ligand>
        <name>ATP</name>
        <dbReference type="ChEBI" id="CHEBI:30616"/>
    </ligand>
</feature>
<evidence type="ECO:0000256" key="1">
    <source>
        <dbReference type="ARBA" id="ARBA00010638"/>
    </source>
</evidence>
<keyword evidence="2 6" id="KW-0547">Nucleotide-binding</keyword>
<dbReference type="GO" id="GO:0030272">
    <property type="term" value="F:5-formyltetrahydrofolate cyclo-ligase activity"/>
    <property type="evidence" value="ECO:0007669"/>
    <property type="project" value="UniProtKB-EC"/>
</dbReference>
<keyword evidence="9" id="KW-1185">Reference proteome</keyword>
<dbReference type="GO" id="GO:0009396">
    <property type="term" value="P:folic acid-containing compound biosynthetic process"/>
    <property type="evidence" value="ECO:0007669"/>
    <property type="project" value="TreeGrafter"/>
</dbReference>
<evidence type="ECO:0000256" key="2">
    <source>
        <dbReference type="ARBA" id="ARBA00022741"/>
    </source>
</evidence>
<dbReference type="GO" id="GO:0005739">
    <property type="term" value="C:mitochondrion"/>
    <property type="evidence" value="ECO:0007669"/>
    <property type="project" value="TreeGrafter"/>
</dbReference>
<dbReference type="EC" id="6.3.3.2" evidence="5 7"/>
<dbReference type="InterPro" id="IPR024185">
    <property type="entry name" value="FTHF_cligase-like_sf"/>
</dbReference>
<reference evidence="8 9" key="1">
    <citation type="submission" date="2015-07" db="EMBL/GenBank/DDBJ databases">
        <title>The genome of Dufourea novaeangliae.</title>
        <authorList>
            <person name="Pan H."/>
            <person name="Kapheim K."/>
        </authorList>
    </citation>
    <scope>NUCLEOTIDE SEQUENCE [LARGE SCALE GENOMIC DNA]</scope>
    <source>
        <strain evidence="8">0120121106</strain>
        <tissue evidence="8">Whole body</tissue>
    </source>
</reference>
<evidence type="ECO:0000256" key="5">
    <source>
        <dbReference type="ARBA" id="ARBA00038966"/>
    </source>
</evidence>
<dbReference type="AlphaFoldDB" id="A0A154PMF8"/>
<dbReference type="SUPFAM" id="SSF100950">
    <property type="entry name" value="NagB/RpiA/CoA transferase-like"/>
    <property type="match status" value="1"/>
</dbReference>
<feature type="binding site" evidence="6">
    <location>
        <position position="54"/>
    </location>
    <ligand>
        <name>substrate</name>
    </ligand>
</feature>
<dbReference type="Proteomes" id="UP000076502">
    <property type="component" value="Unassembled WGS sequence"/>
</dbReference>
<dbReference type="STRING" id="178035.A0A154PMF8"/>
<dbReference type="GO" id="GO:0035999">
    <property type="term" value="P:tetrahydrofolate interconversion"/>
    <property type="evidence" value="ECO:0007669"/>
    <property type="project" value="TreeGrafter"/>
</dbReference>
<dbReference type="PIRSF" id="PIRSF006806">
    <property type="entry name" value="FTHF_cligase"/>
    <property type="match status" value="1"/>
</dbReference>
<evidence type="ECO:0000313" key="9">
    <source>
        <dbReference type="Proteomes" id="UP000076502"/>
    </source>
</evidence>
<keyword evidence="8" id="KW-0436">Ligase</keyword>
<evidence type="ECO:0000313" key="8">
    <source>
        <dbReference type="EMBL" id="KZC13023.1"/>
    </source>
</evidence>
<comment type="similarity">
    <text evidence="1 7">Belongs to the 5-formyltetrahydrofolate cyclo-ligase family.</text>
</comment>
<feature type="binding site" evidence="6">
    <location>
        <begin position="8"/>
        <end position="12"/>
    </location>
    <ligand>
        <name>ATP</name>
        <dbReference type="ChEBI" id="CHEBI:30616"/>
    </ligand>
</feature>
<dbReference type="Gene3D" id="3.40.50.10420">
    <property type="entry name" value="NagB/RpiA/CoA transferase-like"/>
    <property type="match status" value="1"/>
</dbReference>
<evidence type="ECO:0000256" key="6">
    <source>
        <dbReference type="PIRSR" id="PIRSR006806-1"/>
    </source>
</evidence>
<evidence type="ECO:0000256" key="7">
    <source>
        <dbReference type="RuleBase" id="RU361279"/>
    </source>
</evidence>
<dbReference type="GO" id="GO:0005524">
    <property type="term" value="F:ATP binding"/>
    <property type="evidence" value="ECO:0007669"/>
    <property type="project" value="UniProtKB-KW"/>
</dbReference>
<dbReference type="NCBIfam" id="TIGR02727">
    <property type="entry name" value="MTHFS_bact"/>
    <property type="match status" value="1"/>
</dbReference>
<dbReference type="PANTHER" id="PTHR23407:SF1">
    <property type="entry name" value="5-FORMYLTETRAHYDROFOLATE CYCLO-LIGASE"/>
    <property type="match status" value="1"/>
</dbReference>
<organism evidence="8 9">
    <name type="scientific">Dufourea novaeangliae</name>
    <name type="common">Sweat bee</name>
    <dbReference type="NCBI Taxonomy" id="178035"/>
    <lineage>
        <taxon>Eukaryota</taxon>
        <taxon>Metazoa</taxon>
        <taxon>Ecdysozoa</taxon>
        <taxon>Arthropoda</taxon>
        <taxon>Hexapoda</taxon>
        <taxon>Insecta</taxon>
        <taxon>Pterygota</taxon>
        <taxon>Neoptera</taxon>
        <taxon>Endopterygota</taxon>
        <taxon>Hymenoptera</taxon>
        <taxon>Apocrita</taxon>
        <taxon>Aculeata</taxon>
        <taxon>Apoidea</taxon>
        <taxon>Anthophila</taxon>
        <taxon>Halictidae</taxon>
        <taxon>Rophitinae</taxon>
        <taxon>Dufourea</taxon>
    </lineage>
</organism>
<dbReference type="PANTHER" id="PTHR23407">
    <property type="entry name" value="ATPASE INHIBITOR/5-FORMYLTETRAHYDROFOLATE CYCLO-LIGASE"/>
    <property type="match status" value="1"/>
</dbReference>
<name>A0A154PMF8_DUFNO</name>
<dbReference type="OMA" id="STIYPCQ"/>
<keyword evidence="7" id="KW-0460">Magnesium</keyword>
<evidence type="ECO:0000256" key="4">
    <source>
        <dbReference type="ARBA" id="ARBA00036539"/>
    </source>
</evidence>
<dbReference type="FunFam" id="3.40.50.10420:FF:000007">
    <property type="entry name" value="5-formyltetrahydrofolate cyclo-ligase"/>
    <property type="match status" value="1"/>
</dbReference>
<keyword evidence="7" id="KW-0479">Metal-binding</keyword>
<keyword evidence="3 6" id="KW-0067">ATP-binding</keyword>
<dbReference type="InterPro" id="IPR037171">
    <property type="entry name" value="NagB/RpiA_transferase-like"/>
</dbReference>
<proteinExistence type="inferred from homology"/>
<protein>
    <recommendedName>
        <fullName evidence="5 7">5-formyltetrahydrofolate cyclo-ligase</fullName>
        <ecNumber evidence="5 7">6.3.3.2</ecNumber>
    </recommendedName>
</protein>
<feature type="binding site" evidence="6">
    <location>
        <position position="59"/>
    </location>
    <ligand>
        <name>substrate</name>
    </ligand>
</feature>
<sequence>MCRIKCAKLILRKKMKLIISQLSPEEKDRQSRKLFGKLCGLQQFQQSRRISLFLSTKDEVNTIPILKHLFATKKEVFVPTYRGLNMEMVKLLSMEDYEKLPVTKWNIKQPKFTETRENALKTGGLDLIILPGVAFTIDGKRLGHGMGYYDSFLNACLKKQQTKPYLIGVAFNEQIWEDIPTSDTDVPVDLVLTENTFILR</sequence>